<dbReference type="InterPro" id="IPR047168">
    <property type="entry name" value="LEC1-like"/>
</dbReference>
<evidence type="ECO:0000313" key="4">
    <source>
        <dbReference type="EMBL" id="PVI01952.1"/>
    </source>
</evidence>
<keyword evidence="5" id="KW-1185">Reference proteome</keyword>
<feature type="region of interest" description="Disordered" evidence="1">
    <location>
        <begin position="604"/>
        <end position="640"/>
    </location>
</feature>
<dbReference type="OrthoDB" id="2117459at2759"/>
<dbReference type="InterPro" id="IPR024555">
    <property type="entry name" value="PX-associated"/>
</dbReference>
<dbReference type="Proteomes" id="UP000244855">
    <property type="component" value="Unassembled WGS sequence"/>
</dbReference>
<feature type="region of interest" description="Disordered" evidence="1">
    <location>
        <begin position="456"/>
        <end position="489"/>
    </location>
</feature>
<dbReference type="PANTHER" id="PTHR47185:SF2">
    <property type="entry name" value="FUNGAL PROTEIN"/>
    <property type="match status" value="1"/>
</dbReference>
<gene>
    <name evidence="4" type="ORF">DM02DRAFT_613279</name>
</gene>
<reference evidence="4 5" key="1">
    <citation type="journal article" date="2018" name="Sci. Rep.">
        <title>Comparative genomics provides insights into the lifestyle and reveals functional heterogeneity of dark septate endophytic fungi.</title>
        <authorList>
            <person name="Knapp D.G."/>
            <person name="Nemeth J.B."/>
            <person name="Barry K."/>
            <person name="Hainaut M."/>
            <person name="Henrissat B."/>
            <person name="Johnson J."/>
            <person name="Kuo A."/>
            <person name="Lim J.H.P."/>
            <person name="Lipzen A."/>
            <person name="Nolan M."/>
            <person name="Ohm R.A."/>
            <person name="Tamas L."/>
            <person name="Grigoriev I.V."/>
            <person name="Spatafora J.W."/>
            <person name="Nagy L.G."/>
            <person name="Kovacs G.M."/>
        </authorList>
    </citation>
    <scope>NUCLEOTIDE SEQUENCE [LARGE SCALE GENOMIC DNA]</scope>
    <source>
        <strain evidence="4 5">DSE2036</strain>
    </source>
</reference>
<dbReference type="AlphaFoldDB" id="A0A2V1DVI4"/>
<dbReference type="STRING" id="97972.A0A2V1DVI4"/>
<dbReference type="PANTHER" id="PTHR47185">
    <property type="entry name" value="PX DOMAIN-CONTAINING PROTEIN YPR097W"/>
    <property type="match status" value="1"/>
</dbReference>
<feature type="compositionally biased region" description="Low complexity" evidence="1">
    <location>
        <begin position="621"/>
        <end position="631"/>
    </location>
</feature>
<feature type="domain" description="PX-associated" evidence="3">
    <location>
        <begin position="8"/>
        <end position="127"/>
    </location>
</feature>
<evidence type="ECO:0000256" key="1">
    <source>
        <dbReference type="SAM" id="MobiDB-lite"/>
    </source>
</evidence>
<organism evidence="4 5">
    <name type="scientific">Periconia macrospinosa</name>
    <dbReference type="NCBI Taxonomy" id="97972"/>
    <lineage>
        <taxon>Eukaryota</taxon>
        <taxon>Fungi</taxon>
        <taxon>Dikarya</taxon>
        <taxon>Ascomycota</taxon>
        <taxon>Pezizomycotina</taxon>
        <taxon>Dothideomycetes</taxon>
        <taxon>Pleosporomycetidae</taxon>
        <taxon>Pleosporales</taxon>
        <taxon>Massarineae</taxon>
        <taxon>Periconiaceae</taxon>
        <taxon>Periconia</taxon>
    </lineage>
</organism>
<dbReference type="EMBL" id="KZ805349">
    <property type="protein sequence ID" value="PVI01952.1"/>
    <property type="molecule type" value="Genomic_DNA"/>
</dbReference>
<dbReference type="Pfam" id="PF12828">
    <property type="entry name" value="PXB"/>
    <property type="match status" value="1"/>
</dbReference>
<feature type="compositionally biased region" description="Polar residues" evidence="1">
    <location>
        <begin position="561"/>
        <end position="572"/>
    </location>
</feature>
<feature type="region of interest" description="Disordered" evidence="1">
    <location>
        <begin position="553"/>
        <end position="576"/>
    </location>
</feature>
<feature type="domain" description="PX" evidence="2">
    <location>
        <begin position="382"/>
        <end position="450"/>
    </location>
</feature>
<accession>A0A2V1DVI4</accession>
<sequence>MPSSTSPPPLSPGQTHALFDILIHHQLYAEIEAFKYSTAIERYGYPFAKADGQQTTSPLLQSLLNKFVLRLPGVSNLDTASFWQDKVSVLVAKLAEAELSESYDKGAIGSRKALATAISSLLEYVARGMLGGYPVKQVEEKDKEGGTGEEKSGKKEYDRNKPEDILQAWDDGMRQLIYGDLLDELFDKAAASDKLSDHSSLVQAAHEYILLNLASFLHHIFIMSPDGQYLLRLLENIHRLIPYGMIRQTLRYGNAATMINAMVRLVLTKLSVTAITNFIGLTNNSNDGMNLLQQIISTVAAWDTAEFQKKAGKLESCREAPKKEVFKAIKAHVYASRDKHDAVRSISLAENKSIIAVILENASPPISTTSLSEDQHAIAMEFYSNYLSIRDREEITKILCKLQPDVLTVAMKDLVSAFEPVIRQCHKAVDLSDTVSDAQNFLNDLIKVSKPKKLSTVGSRAGSRETSRDPSPKENDFTTPASALDASSNSNIRVPTVEDYVNLLRTHMPSAHKFLHQVCSNAPDLANEYRTYARAILDELRVTDSAALAQPTEHGAGSMSLPLQSLFSTLPSPKQDELRPLLDQHEQRLQSLKQTSHQRLNAVIASTHPSPPPPLSPNKPNPNNSANASPSQGNTHHGPGMYLSRWHSLIDSTYITPATLAGPVRRGWQVKGEFDTVKGGKTSSLPSRGAGAAQRKSVERMGVGAVAGVGVGTGAEVERETDSDDGNGDNDGDGGGVLEEDRVRAVWEGLESGWTGVCRGLEVMGPL</sequence>
<feature type="region of interest" description="Disordered" evidence="1">
    <location>
        <begin position="712"/>
        <end position="737"/>
    </location>
</feature>
<feature type="compositionally biased region" description="Polar residues" evidence="1">
    <location>
        <begin position="477"/>
        <end position="489"/>
    </location>
</feature>
<dbReference type="Pfam" id="PF12825">
    <property type="entry name" value="DUF3818"/>
    <property type="match status" value="2"/>
</dbReference>
<dbReference type="GO" id="GO:0035091">
    <property type="term" value="F:phosphatidylinositol binding"/>
    <property type="evidence" value="ECO:0007669"/>
    <property type="project" value="TreeGrafter"/>
</dbReference>
<dbReference type="InterPro" id="IPR024554">
    <property type="entry name" value="LEC1-like_C"/>
</dbReference>
<feature type="compositionally biased region" description="Basic and acidic residues" evidence="1">
    <location>
        <begin position="462"/>
        <end position="476"/>
    </location>
</feature>
<feature type="domain" description="PX" evidence="2">
    <location>
        <begin position="182"/>
        <end position="372"/>
    </location>
</feature>
<evidence type="ECO:0000313" key="5">
    <source>
        <dbReference type="Proteomes" id="UP000244855"/>
    </source>
</evidence>
<feature type="compositionally biased region" description="Pro residues" evidence="1">
    <location>
        <begin position="609"/>
        <end position="620"/>
    </location>
</feature>
<name>A0A2V1DVI4_9PLEO</name>
<feature type="region of interest" description="Disordered" evidence="1">
    <location>
        <begin position="137"/>
        <end position="159"/>
    </location>
</feature>
<evidence type="ECO:0000259" key="2">
    <source>
        <dbReference type="Pfam" id="PF12825"/>
    </source>
</evidence>
<feature type="compositionally biased region" description="Acidic residues" evidence="1">
    <location>
        <begin position="719"/>
        <end position="732"/>
    </location>
</feature>
<evidence type="ECO:0000259" key="3">
    <source>
        <dbReference type="Pfam" id="PF12828"/>
    </source>
</evidence>
<protein>
    <submittedName>
        <fullName evidence="4">Uncharacterized protein</fullName>
    </submittedName>
</protein>
<proteinExistence type="predicted"/>